<comment type="subcellular location">
    <subcellularLocation>
        <location evidence="1">Membrane</location>
    </subcellularLocation>
</comment>
<evidence type="ECO:0008006" key="7">
    <source>
        <dbReference type="Google" id="ProtNLM"/>
    </source>
</evidence>
<keyword evidence="4" id="KW-0812">Transmembrane</keyword>
<evidence type="ECO:0000256" key="4">
    <source>
        <dbReference type="SAM" id="Phobius"/>
    </source>
</evidence>
<keyword evidence="6" id="KW-1185">Reference proteome</keyword>
<feature type="region of interest" description="Disordered" evidence="3">
    <location>
        <begin position="1"/>
        <end position="31"/>
    </location>
</feature>
<reference evidence="6" key="1">
    <citation type="journal article" date="2019" name="Int. J. Syst. Evol. Microbiol.">
        <title>The Global Catalogue of Microorganisms (GCM) 10K type strain sequencing project: providing services to taxonomists for standard genome sequencing and annotation.</title>
        <authorList>
            <consortium name="The Broad Institute Genomics Platform"/>
            <consortium name="The Broad Institute Genome Sequencing Center for Infectious Disease"/>
            <person name="Wu L."/>
            <person name="Ma J."/>
        </authorList>
    </citation>
    <scope>NUCLEOTIDE SEQUENCE [LARGE SCALE GENOMIC DNA]</scope>
    <source>
        <strain evidence="6">JCM 18077</strain>
    </source>
</reference>
<organism evidence="5 6">
    <name type="scientific">Gordonia alkaliphila</name>
    <dbReference type="NCBI Taxonomy" id="1053547"/>
    <lineage>
        <taxon>Bacteria</taxon>
        <taxon>Bacillati</taxon>
        <taxon>Actinomycetota</taxon>
        <taxon>Actinomycetes</taxon>
        <taxon>Mycobacteriales</taxon>
        <taxon>Gordoniaceae</taxon>
        <taxon>Gordonia</taxon>
    </lineage>
</organism>
<evidence type="ECO:0000256" key="1">
    <source>
        <dbReference type="ARBA" id="ARBA00004370"/>
    </source>
</evidence>
<keyword evidence="2 4" id="KW-0472">Membrane</keyword>
<dbReference type="PANTHER" id="PTHR37042">
    <property type="entry name" value="OUTER MEMBRANE PROTEIN RV1973"/>
    <property type="match status" value="1"/>
</dbReference>
<dbReference type="PANTHER" id="PTHR37042:SF4">
    <property type="entry name" value="OUTER MEMBRANE PROTEIN RV1973"/>
    <property type="match status" value="1"/>
</dbReference>
<gene>
    <name evidence="5" type="ORF">GCM10023217_26190</name>
</gene>
<dbReference type="EMBL" id="BAABIE010000012">
    <property type="protein sequence ID" value="GAA4753518.1"/>
    <property type="molecule type" value="Genomic_DNA"/>
</dbReference>
<evidence type="ECO:0000313" key="5">
    <source>
        <dbReference type="EMBL" id="GAA4753518.1"/>
    </source>
</evidence>
<comment type="caution">
    <text evidence="5">The sequence shown here is derived from an EMBL/GenBank/DDBJ whole genome shotgun (WGS) entry which is preliminary data.</text>
</comment>
<dbReference type="Proteomes" id="UP001500822">
    <property type="component" value="Unassembled WGS sequence"/>
</dbReference>
<accession>A0ABP8ZDL8</accession>
<evidence type="ECO:0000256" key="3">
    <source>
        <dbReference type="SAM" id="MobiDB-lite"/>
    </source>
</evidence>
<evidence type="ECO:0000256" key="2">
    <source>
        <dbReference type="ARBA" id="ARBA00023136"/>
    </source>
</evidence>
<feature type="transmembrane region" description="Helical" evidence="4">
    <location>
        <begin position="37"/>
        <end position="64"/>
    </location>
</feature>
<protein>
    <recommendedName>
        <fullName evidence="7">Mce-associated membrane protein</fullName>
    </recommendedName>
</protein>
<dbReference type="RefSeq" id="WP_246991864.1">
    <property type="nucleotide sequence ID" value="NZ_BAABIE010000012.1"/>
</dbReference>
<keyword evidence="4" id="KW-1133">Transmembrane helix</keyword>
<evidence type="ECO:0000313" key="6">
    <source>
        <dbReference type="Proteomes" id="UP001500822"/>
    </source>
</evidence>
<proteinExistence type="predicted"/>
<dbReference type="Gene3D" id="3.10.450.50">
    <property type="match status" value="1"/>
</dbReference>
<sequence>MTDFPPPSNSPDGMPTVFPPPPGFGTDPHRGPGGWRIAAPLAVLAAIAVIVVAALIGTGVIGGAAEADDTRPGRAATQKAVDEVMTRAQNIICQPLTFGYTTYDADMDAAARVLTGAAKAEFDKERETTARTVRQSKASGSCKVDDAGLISLDGDTAEILGALTVTTDSLLGGDDTKRVAGRYTLVKADDEWLISEMTILQ</sequence>
<name>A0ABP8ZDL8_9ACTN</name>